<dbReference type="NCBIfam" id="TIGR03435">
    <property type="entry name" value="Soli_TIGR03435"/>
    <property type="match status" value="1"/>
</dbReference>
<name>A0A5B9E726_9BACT</name>
<dbReference type="Proteomes" id="UP000321820">
    <property type="component" value="Chromosome"/>
</dbReference>
<dbReference type="Pfam" id="PF12543">
    <property type="entry name" value="DUF3738"/>
    <property type="match status" value="1"/>
</dbReference>
<evidence type="ECO:0000256" key="1">
    <source>
        <dbReference type="SAM" id="SignalP"/>
    </source>
</evidence>
<proteinExistence type="predicted"/>
<evidence type="ECO:0000313" key="3">
    <source>
        <dbReference type="Proteomes" id="UP000321820"/>
    </source>
</evidence>
<dbReference type="KEGG" id="talb:FTW19_04540"/>
<dbReference type="AlphaFoldDB" id="A0A5B9E726"/>
<evidence type="ECO:0000313" key="2">
    <source>
        <dbReference type="EMBL" id="QEE27344.1"/>
    </source>
</evidence>
<gene>
    <name evidence="2" type="ORF">FTW19_04540</name>
</gene>
<organism evidence="2 3">
    <name type="scientific">Terriglobus albidus</name>
    <dbReference type="NCBI Taxonomy" id="1592106"/>
    <lineage>
        <taxon>Bacteria</taxon>
        <taxon>Pseudomonadati</taxon>
        <taxon>Acidobacteriota</taxon>
        <taxon>Terriglobia</taxon>
        <taxon>Terriglobales</taxon>
        <taxon>Acidobacteriaceae</taxon>
        <taxon>Terriglobus</taxon>
    </lineage>
</organism>
<feature type="chain" id="PRO_5023040191" evidence="1">
    <location>
        <begin position="18"/>
        <end position="247"/>
    </location>
</feature>
<feature type="signal peptide" evidence="1">
    <location>
        <begin position="1"/>
        <end position="17"/>
    </location>
</feature>
<dbReference type="RefSeq" id="WP_147646537.1">
    <property type="nucleotide sequence ID" value="NZ_CP042806.1"/>
</dbReference>
<dbReference type="InterPro" id="IPR017801">
    <property type="entry name" value="DUF3738"/>
</dbReference>
<sequence length="247" mass="26443">MLRVSTLLLFCSLAAYAQDGFEAASIHPTKESVPNERDGAISAAHGTLRLHDVTLKSCIHYAYGISTAQIVGGTNLSGERYDILATAGRDLGDAELRRMLQGLLAERFHLTLHHEQREMRGYVLSAAPGGVKDSAAMHTAAAEGEPTHQNSEIGFTARSFTMKDLAAYLASPLDGPVADETGLSGRYDIAVDFRRYVNTGPTTQEERPSVMSVLSAALKGELGLQLAAKKGMYDVVVVDHVEAPSGN</sequence>
<keyword evidence="1" id="KW-0732">Signal</keyword>
<dbReference type="OrthoDB" id="117733at2"/>
<keyword evidence="3" id="KW-1185">Reference proteome</keyword>
<dbReference type="EMBL" id="CP042806">
    <property type="protein sequence ID" value="QEE27344.1"/>
    <property type="molecule type" value="Genomic_DNA"/>
</dbReference>
<protein>
    <submittedName>
        <fullName evidence="2">TIGR03435 family protein</fullName>
    </submittedName>
</protein>
<accession>A0A5B9E726</accession>
<reference evidence="2 3" key="1">
    <citation type="submission" date="2019-08" db="EMBL/GenBank/DDBJ databases">
        <title>Complete genome sequence of Terriglobus albidus strain ORNL.</title>
        <authorList>
            <person name="Podar M."/>
        </authorList>
    </citation>
    <scope>NUCLEOTIDE SEQUENCE [LARGE SCALE GENOMIC DNA]</scope>
    <source>
        <strain evidence="2 3">ORNL</strain>
    </source>
</reference>